<reference evidence="13" key="1">
    <citation type="submission" date="2017-09" db="EMBL/GenBank/DDBJ databases">
        <title>Depth-based differentiation of microbial function through sediment-hosted aquifers and enrichment of novel symbionts in the deep terrestrial subsurface.</title>
        <authorList>
            <person name="Probst A.J."/>
            <person name="Ladd B."/>
            <person name="Jarett J.K."/>
            <person name="Geller-Mcgrath D.E."/>
            <person name="Sieber C.M.K."/>
            <person name="Emerson J.B."/>
            <person name="Anantharaman K."/>
            <person name="Thomas B.C."/>
            <person name="Malmstrom R."/>
            <person name="Stieglmeier M."/>
            <person name="Klingl A."/>
            <person name="Woyke T."/>
            <person name="Ryan C.M."/>
            <person name="Banfield J.F."/>
        </authorList>
    </citation>
    <scope>NUCLEOTIDE SEQUENCE [LARGE SCALE GENOMIC DNA]</scope>
</reference>
<evidence type="ECO:0000256" key="5">
    <source>
        <dbReference type="ARBA" id="ARBA00013189"/>
    </source>
</evidence>
<dbReference type="SUPFAM" id="SSF51735">
    <property type="entry name" value="NAD(P)-binding Rossmann-fold domains"/>
    <property type="match status" value="1"/>
</dbReference>
<dbReference type="Pfam" id="PF01370">
    <property type="entry name" value="Epimerase"/>
    <property type="match status" value="1"/>
</dbReference>
<keyword evidence="8 10" id="KW-0413">Isomerase</keyword>
<feature type="domain" description="NAD-dependent epimerase/dehydratase" evidence="11">
    <location>
        <begin position="3"/>
        <end position="251"/>
    </location>
</feature>
<dbReference type="InterPro" id="IPR036291">
    <property type="entry name" value="NAD(P)-bd_dom_sf"/>
</dbReference>
<evidence type="ECO:0000256" key="4">
    <source>
        <dbReference type="ARBA" id="ARBA00007637"/>
    </source>
</evidence>
<comment type="similarity">
    <text evidence="4 10">Belongs to the NAD(P)-dependent epimerase/dehydratase family.</text>
</comment>
<dbReference type="Gene3D" id="3.90.25.10">
    <property type="entry name" value="UDP-galactose 4-epimerase, domain 1"/>
    <property type="match status" value="1"/>
</dbReference>
<evidence type="ECO:0000256" key="1">
    <source>
        <dbReference type="ARBA" id="ARBA00000083"/>
    </source>
</evidence>
<evidence type="ECO:0000256" key="10">
    <source>
        <dbReference type="RuleBase" id="RU366046"/>
    </source>
</evidence>
<comment type="pathway">
    <text evidence="3 10">Carbohydrate metabolism; galactose metabolism.</text>
</comment>
<dbReference type="PANTHER" id="PTHR43725:SF53">
    <property type="entry name" value="UDP-ARABINOSE 4-EPIMERASE 1"/>
    <property type="match status" value="1"/>
</dbReference>
<dbReference type="CDD" id="cd05247">
    <property type="entry name" value="UDP_G4E_1_SDR_e"/>
    <property type="match status" value="1"/>
</dbReference>
<keyword evidence="7 10" id="KW-0520">NAD</keyword>
<evidence type="ECO:0000259" key="11">
    <source>
        <dbReference type="Pfam" id="PF01370"/>
    </source>
</evidence>
<comment type="catalytic activity">
    <reaction evidence="1 10">
        <text>UDP-alpha-D-glucose = UDP-alpha-D-galactose</text>
        <dbReference type="Rhea" id="RHEA:22168"/>
        <dbReference type="ChEBI" id="CHEBI:58885"/>
        <dbReference type="ChEBI" id="CHEBI:66914"/>
        <dbReference type="EC" id="5.1.3.2"/>
    </reaction>
</comment>
<evidence type="ECO:0000256" key="7">
    <source>
        <dbReference type="ARBA" id="ARBA00023027"/>
    </source>
</evidence>
<comment type="caution">
    <text evidence="12">The sequence shown here is derived from an EMBL/GenBank/DDBJ whole genome shotgun (WGS) entry which is preliminary data.</text>
</comment>
<evidence type="ECO:0000256" key="3">
    <source>
        <dbReference type="ARBA" id="ARBA00004947"/>
    </source>
</evidence>
<evidence type="ECO:0000313" key="12">
    <source>
        <dbReference type="EMBL" id="PIX17765.1"/>
    </source>
</evidence>
<dbReference type="GO" id="GO:0033499">
    <property type="term" value="P:galactose catabolic process via UDP-galactose, Leloir pathway"/>
    <property type="evidence" value="ECO:0007669"/>
    <property type="project" value="TreeGrafter"/>
</dbReference>
<evidence type="ECO:0000256" key="8">
    <source>
        <dbReference type="ARBA" id="ARBA00023235"/>
    </source>
</evidence>
<dbReference type="GO" id="GO:0003978">
    <property type="term" value="F:UDP-glucose 4-epimerase activity"/>
    <property type="evidence" value="ECO:0007669"/>
    <property type="project" value="UniProtKB-UniRule"/>
</dbReference>
<dbReference type="Gene3D" id="3.40.50.720">
    <property type="entry name" value="NAD(P)-binding Rossmann-like Domain"/>
    <property type="match status" value="1"/>
</dbReference>
<evidence type="ECO:0000256" key="2">
    <source>
        <dbReference type="ARBA" id="ARBA00001911"/>
    </source>
</evidence>
<evidence type="ECO:0000256" key="6">
    <source>
        <dbReference type="ARBA" id="ARBA00018569"/>
    </source>
</evidence>
<dbReference type="InterPro" id="IPR005886">
    <property type="entry name" value="UDP_G4E"/>
</dbReference>
<dbReference type="PANTHER" id="PTHR43725">
    <property type="entry name" value="UDP-GLUCOSE 4-EPIMERASE"/>
    <property type="match status" value="1"/>
</dbReference>
<comment type="subunit">
    <text evidence="10">Homodimer.</text>
</comment>
<organism evidence="12 13">
    <name type="scientific">Candidatus Desantisbacteria bacterium CG_4_8_14_3_um_filter_40_12</name>
    <dbReference type="NCBI Taxonomy" id="1974545"/>
    <lineage>
        <taxon>Bacteria</taxon>
        <taxon>Candidatus Desantisiibacteriota</taxon>
    </lineage>
</organism>
<protein>
    <recommendedName>
        <fullName evidence="6 10">UDP-glucose 4-epimerase</fullName>
        <ecNumber evidence="5 10">5.1.3.2</ecNumber>
    </recommendedName>
</protein>
<dbReference type="EC" id="5.1.3.2" evidence="5 10"/>
<dbReference type="UniPathway" id="UPA00214"/>
<proteinExistence type="inferred from homology"/>
<accession>A0A2M7JED9</accession>
<dbReference type="NCBIfam" id="TIGR01179">
    <property type="entry name" value="galE"/>
    <property type="match status" value="1"/>
</dbReference>
<comment type="cofactor">
    <cofactor evidence="2 10">
        <name>NAD(+)</name>
        <dbReference type="ChEBI" id="CHEBI:57540"/>
    </cofactor>
</comment>
<name>A0A2M7JED9_9BACT</name>
<dbReference type="Proteomes" id="UP000229297">
    <property type="component" value="Unassembled WGS sequence"/>
</dbReference>
<evidence type="ECO:0000313" key="13">
    <source>
        <dbReference type="Proteomes" id="UP000229297"/>
    </source>
</evidence>
<dbReference type="AlphaFoldDB" id="A0A2M7JED9"/>
<keyword evidence="9 10" id="KW-0119">Carbohydrate metabolism</keyword>
<gene>
    <name evidence="12" type="primary">galE</name>
    <name evidence="12" type="ORF">COZ71_01585</name>
</gene>
<evidence type="ECO:0000256" key="9">
    <source>
        <dbReference type="ARBA" id="ARBA00023277"/>
    </source>
</evidence>
<sequence length="328" mass="36151">MSILIVGGAGYIGSHVVKQLNEAGFATVVYDSLKKGHREAVVSIDFIQGDILDTHVLSQVFRKHQIEAVMHFAADSMVGESVGNPLAYFENNVAGTINLLKVMINFEIKRFVFSSTAAVYGEPEQIPIMEDNPTKPTNPYGESKLMIEQILSRCDEAYDLRYISLRYFNAAGADSSGILGEDHQPETHLIPLILQAASGQRENINIFGIDYPTTDGSCIRDYIHVTDLANAHILALQALIEGKTSNVYNLGNGKGYSVKQVIEATKKVIGHEIPTIETGRRLGDPSVLIASSAKAFHELNWKPELSDLETIISTAWQWHKNHPKGYAK</sequence>
<dbReference type="InterPro" id="IPR001509">
    <property type="entry name" value="Epimerase_deHydtase"/>
</dbReference>
<dbReference type="EMBL" id="PFIC01000044">
    <property type="protein sequence ID" value="PIX17765.1"/>
    <property type="molecule type" value="Genomic_DNA"/>
</dbReference>